<evidence type="ECO:0000259" key="9">
    <source>
        <dbReference type="Pfam" id="PF25574"/>
    </source>
</evidence>
<reference evidence="11" key="2">
    <citation type="submission" date="2021-05" db="EMBL/GenBank/DDBJ databases">
        <authorList>
            <person name="Pain A."/>
        </authorList>
    </citation>
    <scope>NUCLEOTIDE SEQUENCE</scope>
    <source>
        <strain evidence="11">1802A</strain>
    </source>
</reference>
<dbReference type="Pfam" id="PF25574">
    <property type="entry name" value="TPR_IMB1"/>
    <property type="match status" value="1"/>
</dbReference>
<comment type="subcellular location">
    <subcellularLocation>
        <location evidence="2">Cytoplasm</location>
    </subcellularLocation>
    <subcellularLocation>
        <location evidence="1">Nucleus</location>
    </subcellularLocation>
</comment>
<keyword evidence="8" id="KW-0539">Nucleus</keyword>
<dbReference type="Gene3D" id="1.25.10.10">
    <property type="entry name" value="Leucine-rich Repeat Variant"/>
    <property type="match status" value="1"/>
</dbReference>
<name>A0AAD9LFU6_BABDI</name>
<dbReference type="EMBL" id="JAHBMH010000062">
    <property type="protein sequence ID" value="KAK1934836.1"/>
    <property type="molecule type" value="Genomic_DNA"/>
</dbReference>
<feature type="domain" description="Importin subunit beta-1/Transportin-1-like TPR repeats" evidence="9">
    <location>
        <begin position="473"/>
        <end position="637"/>
    </location>
</feature>
<evidence type="ECO:0000256" key="1">
    <source>
        <dbReference type="ARBA" id="ARBA00004123"/>
    </source>
</evidence>
<evidence type="ECO:0000259" key="10">
    <source>
        <dbReference type="Pfam" id="PF25780"/>
    </source>
</evidence>
<dbReference type="Pfam" id="PF25780">
    <property type="entry name" value="TPR_IPO5"/>
    <property type="match status" value="1"/>
</dbReference>
<dbReference type="SUPFAM" id="SSF48371">
    <property type="entry name" value="ARM repeat"/>
    <property type="match status" value="2"/>
</dbReference>
<comment type="caution">
    <text evidence="11">The sequence shown here is derived from an EMBL/GenBank/DDBJ whole genome shotgun (WGS) entry which is preliminary data.</text>
</comment>
<evidence type="ECO:0000256" key="6">
    <source>
        <dbReference type="ARBA" id="ARBA00022927"/>
    </source>
</evidence>
<dbReference type="GO" id="GO:0005634">
    <property type="term" value="C:nucleus"/>
    <property type="evidence" value="ECO:0007669"/>
    <property type="project" value="UniProtKB-SubCell"/>
</dbReference>
<dbReference type="InterPro" id="IPR016024">
    <property type="entry name" value="ARM-type_fold"/>
</dbReference>
<dbReference type="InterPro" id="IPR058584">
    <property type="entry name" value="IMB1_TNPO1-like_TPR"/>
</dbReference>
<accession>A0AAD9LFU6</accession>
<keyword evidence="7" id="KW-0007">Acetylation</keyword>
<evidence type="ECO:0000313" key="11">
    <source>
        <dbReference type="EMBL" id="KAK1934836.1"/>
    </source>
</evidence>
<evidence type="ECO:0000313" key="12">
    <source>
        <dbReference type="Proteomes" id="UP001195914"/>
    </source>
</evidence>
<evidence type="ECO:0000256" key="7">
    <source>
        <dbReference type="ARBA" id="ARBA00022990"/>
    </source>
</evidence>
<dbReference type="AlphaFoldDB" id="A0AAD9LFU6"/>
<dbReference type="InterPro" id="IPR000357">
    <property type="entry name" value="HEAT"/>
</dbReference>
<keyword evidence="3" id="KW-0813">Transport</keyword>
<organism evidence="11 12">
    <name type="scientific">Babesia divergens</name>
    <dbReference type="NCBI Taxonomy" id="32595"/>
    <lineage>
        <taxon>Eukaryota</taxon>
        <taxon>Sar</taxon>
        <taxon>Alveolata</taxon>
        <taxon>Apicomplexa</taxon>
        <taxon>Aconoidasida</taxon>
        <taxon>Piroplasmida</taxon>
        <taxon>Babesiidae</taxon>
        <taxon>Babesia</taxon>
    </lineage>
</organism>
<sequence>MAINIDQEAFVSLIDALTSANAAARADADAKITTLKRSDINTALKLTLNVMLTDPNDERRLQAVILLRLLLDLSKSGDAPKNVWKAVAADVKDMLKLSLLKCLHGETKNSIRRNACDTIADMCIACLDSNEWPELTHCTIQLIQNENPMYKKSGFKLLGECFSYFADELSPHLSQVIHLTKNGLADSNASVRTEIICAISNVLEDDVLDIASQFGDVTPFIIEHIKQLAVSSDTTARDELERSMAGVIMIVDYNAKVFKTHLQLFFNTMHDIACLEGTQMNIDQEIRCMAIEALVTLPEKKPKMALSIPNFGIRMVSCLMNSMLDIQDDSYAEWLETGEDDDDVQRLYDAGEEGLDRLGRAFEYIDNCPFMDWVLSTASQFIQQSSWQHVFVGIMAISQTAEYLTEDEVEERLPLIMKTMLEKLKDPDFRVRFAACQTIGQIALDHQPYVQMNFFAEVLPALIATFEDMSPRVQSHALSAFINYAEEVQKEDLLPLADILVKQLLTKLNPNVNRSVREQAVTSIAVTAGVLEEHFIKYYSTIVPLMKDTIANCVSAEDRTCRGKAIECISIIGMSIGREVFVNDGIECMNALIQIMQEPSSPDDPVKEYIGEALGRLCTALGPNFCPFLPTIVPLLLRGLENNVKSIGEDGEDMTFEMGAEGAAGLRTSLVEELERALILISTIAEELAELYDEYILVTIHALVPILGYMLTGELKQKTLYALANLIKAKKIAIEKKGGSKEVLFEVLITIINNVINNLEKARKDETQITMPADHLTANAEGLHKCIDNAGPGILNTATIGAVGQKLIELIEESSKIKAIYSKCRLNKHLDQDELLEIEEDEEAEQTYRSSLLELFGVIMKHHPDEFMQTCHQSCIQFIMTNFNKNHADDIAVALYLCDNMIEYLKSRIVPIWPQLLPHVFKYVESKNANVRQSACFGVSLLARMPEFAGMENEVAAKLAAALRMTFSSSKHEQQAATDNAVAALGDVIRYHGTTLKDCSSYINLWLRNLPLKEDEAEGKRVHKSLMELIIANNQGILGVDNCNMAQVAKIFIGVYETDFSTDDLNQQIIQLMKHLGEIFLQQLSPSLSKRLQTQLKHIIRAM</sequence>
<keyword evidence="5" id="KW-0677">Repeat</keyword>
<evidence type="ECO:0000256" key="4">
    <source>
        <dbReference type="ARBA" id="ARBA00022490"/>
    </source>
</evidence>
<dbReference type="Proteomes" id="UP001195914">
    <property type="component" value="Unassembled WGS sequence"/>
</dbReference>
<protein>
    <submittedName>
        <fullName evidence="11">Karyopherin beta</fullName>
    </submittedName>
</protein>
<evidence type="ECO:0000256" key="5">
    <source>
        <dbReference type="ARBA" id="ARBA00022737"/>
    </source>
</evidence>
<dbReference type="Pfam" id="PF02985">
    <property type="entry name" value="HEAT"/>
    <property type="match status" value="1"/>
</dbReference>
<dbReference type="InterPro" id="IPR057672">
    <property type="entry name" value="TPR_IPO4/5"/>
</dbReference>
<dbReference type="Pfam" id="PF18808">
    <property type="entry name" value="Importin_rep_4"/>
    <property type="match status" value="1"/>
</dbReference>
<dbReference type="InterPro" id="IPR041653">
    <property type="entry name" value="Importin_rep_4"/>
</dbReference>
<dbReference type="InterPro" id="IPR040122">
    <property type="entry name" value="Importin_beta"/>
</dbReference>
<evidence type="ECO:0000256" key="2">
    <source>
        <dbReference type="ARBA" id="ARBA00004496"/>
    </source>
</evidence>
<proteinExistence type="predicted"/>
<dbReference type="GO" id="GO:0006606">
    <property type="term" value="P:protein import into nucleus"/>
    <property type="evidence" value="ECO:0007669"/>
    <property type="project" value="InterPro"/>
</dbReference>
<reference evidence="11" key="1">
    <citation type="journal article" date="2014" name="Nucleic Acids Res.">
        <title>The evolutionary dynamics of variant antigen genes in Babesia reveal a history of genomic innovation underlying host-parasite interaction.</title>
        <authorList>
            <person name="Jackson A.P."/>
            <person name="Otto T.D."/>
            <person name="Darby A."/>
            <person name="Ramaprasad A."/>
            <person name="Xia D."/>
            <person name="Echaide I.E."/>
            <person name="Farber M."/>
            <person name="Gahlot S."/>
            <person name="Gamble J."/>
            <person name="Gupta D."/>
            <person name="Gupta Y."/>
            <person name="Jackson L."/>
            <person name="Malandrin L."/>
            <person name="Malas T.B."/>
            <person name="Moussa E."/>
            <person name="Nair M."/>
            <person name="Reid A.J."/>
            <person name="Sanders M."/>
            <person name="Sharma J."/>
            <person name="Tracey A."/>
            <person name="Quail M.A."/>
            <person name="Weir W."/>
            <person name="Wastling J.M."/>
            <person name="Hall N."/>
            <person name="Willadsen P."/>
            <person name="Lingelbach K."/>
            <person name="Shiels B."/>
            <person name="Tait A."/>
            <person name="Berriman M."/>
            <person name="Allred D.R."/>
            <person name="Pain A."/>
        </authorList>
    </citation>
    <scope>NUCLEOTIDE SEQUENCE</scope>
    <source>
        <strain evidence="11">1802A</strain>
    </source>
</reference>
<keyword evidence="4" id="KW-0963">Cytoplasm</keyword>
<gene>
    <name evidence="11" type="ORF">X943_002111</name>
</gene>
<keyword evidence="6" id="KW-0653">Protein transport</keyword>
<dbReference type="PANTHER" id="PTHR10527">
    <property type="entry name" value="IMPORTIN BETA"/>
    <property type="match status" value="1"/>
</dbReference>
<evidence type="ECO:0000256" key="8">
    <source>
        <dbReference type="ARBA" id="ARBA00023242"/>
    </source>
</evidence>
<feature type="domain" description="IPO4/5-like TPR repeats" evidence="10">
    <location>
        <begin position="108"/>
        <end position="266"/>
    </location>
</feature>
<evidence type="ECO:0000256" key="3">
    <source>
        <dbReference type="ARBA" id="ARBA00022448"/>
    </source>
</evidence>
<dbReference type="GO" id="GO:0005737">
    <property type="term" value="C:cytoplasm"/>
    <property type="evidence" value="ECO:0007669"/>
    <property type="project" value="UniProtKB-SubCell"/>
</dbReference>
<dbReference type="InterPro" id="IPR011989">
    <property type="entry name" value="ARM-like"/>
</dbReference>
<keyword evidence="12" id="KW-1185">Reference proteome</keyword>